<dbReference type="InterPro" id="IPR001991">
    <property type="entry name" value="Na-dicarboxylate_symporter"/>
</dbReference>
<feature type="transmembrane region" description="Helical" evidence="9">
    <location>
        <begin position="44"/>
        <end position="63"/>
    </location>
</feature>
<dbReference type="Proteomes" id="UP000515243">
    <property type="component" value="Chromosome 1"/>
</dbReference>
<dbReference type="PANTHER" id="PTHR42865:SF5">
    <property type="entry name" value="L-CYSTINE TRANSPORTER TCYP"/>
    <property type="match status" value="1"/>
</dbReference>
<dbReference type="GeneID" id="92943218"/>
<dbReference type="PANTHER" id="PTHR42865">
    <property type="entry name" value="PROTON/GLUTAMATE-ASPARTATE SYMPORTER"/>
    <property type="match status" value="1"/>
</dbReference>
<gene>
    <name evidence="10" type="ORF">FF104_03640</name>
</gene>
<dbReference type="GO" id="GO:0015184">
    <property type="term" value="F:L-cystine transmembrane transporter activity"/>
    <property type="evidence" value="ECO:0007669"/>
    <property type="project" value="TreeGrafter"/>
</dbReference>
<comment type="similarity">
    <text evidence="2">Belongs to the dicarboxylate/amino acid:cation symporter (DAACS) (TC 2.A.23) family.</text>
</comment>
<keyword evidence="4" id="KW-0813">Transport</keyword>
<feature type="transmembrane region" description="Helical" evidence="9">
    <location>
        <begin position="183"/>
        <end position="203"/>
    </location>
</feature>
<keyword evidence="5 9" id="KW-0812">Transmembrane</keyword>
<sequence>MNSTFFTDFVMITSFMPIVFIGLLLGLFFVIRQMEKKKINFSKRMIVATLLGLLLGVVIQAVAKFPDDIGAVTWITETTKWYGLVGYGFMDLLKMLVVPLIFLSIIRVIINMKADQNLGKLTSRTILVLLSTTAISAIIAIIVGNLFKLGVGETVVQSQSEMKEISSIVDTLRGLLPSNPVKAMADANVVGVVIFAGFIGIAIKRLTKKYLEIVKPAIDLVEAGYKIITSVAMTVIKFMPYAVIALLANTIAGRGMSAIISVTKFIAAIYVSIGLVFVFHMIIISLNKLNPFRYIKNVAQPLILAFTSRSSLGTLPVTIEALTEKAGVDNGVASFVGSLGSNMGMNGCAAVYPALMAITIANMSGTPMDLSFYGMLLVIIIVSSLGIAGLPGTATMAVSVVISGMGMGAYFPLAGGILAIDPILDMGRTMLNVNGTMVTAVTVANSLDNIDKDVYNK</sequence>
<dbReference type="InterPro" id="IPR036458">
    <property type="entry name" value="Na:dicarbo_symporter_sf"/>
</dbReference>
<protein>
    <recommendedName>
        <fullName evidence="3">L-cystine uptake protein TcyP</fullName>
    </recommendedName>
    <alternativeName>
        <fullName evidence="8">Transporter of cystine TcyP</fullName>
    </alternativeName>
</protein>
<proteinExistence type="inferred from homology"/>
<evidence type="ECO:0000256" key="8">
    <source>
        <dbReference type="ARBA" id="ARBA00031293"/>
    </source>
</evidence>
<feature type="transmembrane region" description="Helical" evidence="9">
    <location>
        <begin position="396"/>
        <end position="420"/>
    </location>
</feature>
<dbReference type="RefSeq" id="WP_002579290.1">
    <property type="nucleotide sequence ID" value="NZ_AP019716.1"/>
</dbReference>
<keyword evidence="6 9" id="KW-1133">Transmembrane helix</keyword>
<dbReference type="SUPFAM" id="SSF118215">
    <property type="entry name" value="Proton glutamate symport protein"/>
    <property type="match status" value="1"/>
</dbReference>
<feature type="transmembrane region" description="Helical" evidence="9">
    <location>
        <begin position="126"/>
        <end position="147"/>
    </location>
</feature>
<evidence type="ECO:0000313" key="11">
    <source>
        <dbReference type="Proteomes" id="UP000515243"/>
    </source>
</evidence>
<dbReference type="Pfam" id="PF00375">
    <property type="entry name" value="SDF"/>
    <property type="match status" value="1"/>
</dbReference>
<reference evidence="10 11" key="1">
    <citation type="submission" date="2019-05" db="EMBL/GenBank/DDBJ databases">
        <authorList>
            <person name="Schori C."/>
            <person name="Ahrens C."/>
        </authorList>
    </citation>
    <scope>NUCLEOTIDE SEQUENCE [LARGE SCALE GENOMIC DNA]</scope>
    <source>
        <strain evidence="10 11">DSM 10702</strain>
    </source>
</reference>
<accession>A0AAP9UDA5</accession>
<keyword evidence="7 9" id="KW-0472">Membrane</keyword>
<feature type="transmembrane region" description="Helical" evidence="9">
    <location>
        <begin position="267"/>
        <end position="286"/>
    </location>
</feature>
<feature type="transmembrane region" description="Helical" evidence="9">
    <location>
        <begin position="370"/>
        <end position="390"/>
    </location>
</feature>
<evidence type="ECO:0000256" key="2">
    <source>
        <dbReference type="ARBA" id="ARBA00006148"/>
    </source>
</evidence>
<evidence type="ECO:0000256" key="6">
    <source>
        <dbReference type="ARBA" id="ARBA00022989"/>
    </source>
</evidence>
<dbReference type="PRINTS" id="PR00173">
    <property type="entry name" value="EDTRNSPORT"/>
</dbReference>
<feature type="transmembrane region" description="Helical" evidence="9">
    <location>
        <begin position="83"/>
        <end position="106"/>
    </location>
</feature>
<evidence type="ECO:0000256" key="3">
    <source>
        <dbReference type="ARBA" id="ARBA00022031"/>
    </source>
</evidence>
<dbReference type="GO" id="GO:0015293">
    <property type="term" value="F:symporter activity"/>
    <property type="evidence" value="ECO:0007669"/>
    <property type="project" value="InterPro"/>
</dbReference>
<name>A0AAP9UDA5_CLOBU</name>
<evidence type="ECO:0000313" key="10">
    <source>
        <dbReference type="EMBL" id="QMW90071.1"/>
    </source>
</evidence>
<evidence type="ECO:0000256" key="9">
    <source>
        <dbReference type="SAM" id="Phobius"/>
    </source>
</evidence>
<feature type="transmembrane region" description="Helical" evidence="9">
    <location>
        <begin position="12"/>
        <end position="32"/>
    </location>
</feature>
<dbReference type="AlphaFoldDB" id="A0AAP9UDA5"/>
<feature type="transmembrane region" description="Helical" evidence="9">
    <location>
        <begin position="224"/>
        <end position="247"/>
    </location>
</feature>
<dbReference type="Gene3D" id="1.10.3860.10">
    <property type="entry name" value="Sodium:dicarboxylate symporter"/>
    <property type="match status" value="1"/>
</dbReference>
<evidence type="ECO:0000256" key="1">
    <source>
        <dbReference type="ARBA" id="ARBA00004141"/>
    </source>
</evidence>
<dbReference type="GO" id="GO:0005886">
    <property type="term" value="C:plasma membrane"/>
    <property type="evidence" value="ECO:0007669"/>
    <property type="project" value="TreeGrafter"/>
</dbReference>
<evidence type="ECO:0000256" key="5">
    <source>
        <dbReference type="ARBA" id="ARBA00022692"/>
    </source>
</evidence>
<organism evidence="10 11">
    <name type="scientific">Clostridium butyricum</name>
    <dbReference type="NCBI Taxonomy" id="1492"/>
    <lineage>
        <taxon>Bacteria</taxon>
        <taxon>Bacillati</taxon>
        <taxon>Bacillota</taxon>
        <taxon>Clostridia</taxon>
        <taxon>Eubacteriales</taxon>
        <taxon>Clostridiaceae</taxon>
        <taxon>Clostridium</taxon>
    </lineage>
</organism>
<evidence type="ECO:0000256" key="7">
    <source>
        <dbReference type="ARBA" id="ARBA00023136"/>
    </source>
</evidence>
<comment type="subcellular location">
    <subcellularLocation>
        <location evidence="1">Membrane</location>
        <topology evidence="1">Multi-pass membrane protein</topology>
    </subcellularLocation>
</comment>
<evidence type="ECO:0000256" key="4">
    <source>
        <dbReference type="ARBA" id="ARBA00022448"/>
    </source>
</evidence>
<dbReference type="EMBL" id="CP040626">
    <property type="protein sequence ID" value="QMW90071.1"/>
    <property type="molecule type" value="Genomic_DNA"/>
</dbReference>